<evidence type="ECO:0000313" key="10">
    <source>
        <dbReference type="EMBL" id="KAF7320879.1"/>
    </source>
</evidence>
<dbReference type="InterPro" id="IPR007657">
    <property type="entry name" value="Glycosyltransferase_61"/>
</dbReference>
<feature type="chain" id="PRO_5034834186" description="Glycosyltransferase 61 catalytic domain-containing protein" evidence="8">
    <location>
        <begin position="25"/>
        <end position="474"/>
    </location>
</feature>
<name>A0A8H6WJH0_MYCCL</name>
<feature type="domain" description="Glycosyltransferase 61 catalytic" evidence="9">
    <location>
        <begin position="247"/>
        <end position="393"/>
    </location>
</feature>
<keyword evidence="3" id="KW-0808">Transferase</keyword>
<organism evidence="10 11">
    <name type="scientific">Mycena chlorophos</name>
    <name type="common">Agaric fungus</name>
    <name type="synonym">Agaricus chlorophos</name>
    <dbReference type="NCBI Taxonomy" id="658473"/>
    <lineage>
        <taxon>Eukaryota</taxon>
        <taxon>Fungi</taxon>
        <taxon>Dikarya</taxon>
        <taxon>Basidiomycota</taxon>
        <taxon>Agaricomycotina</taxon>
        <taxon>Agaricomycetes</taxon>
        <taxon>Agaricomycetidae</taxon>
        <taxon>Agaricales</taxon>
        <taxon>Marasmiineae</taxon>
        <taxon>Mycenaceae</taxon>
        <taxon>Mycena</taxon>
    </lineage>
</organism>
<evidence type="ECO:0000256" key="6">
    <source>
        <dbReference type="ARBA" id="ARBA00023136"/>
    </source>
</evidence>
<accession>A0A8H6WJH0</accession>
<evidence type="ECO:0000256" key="4">
    <source>
        <dbReference type="ARBA" id="ARBA00022692"/>
    </source>
</evidence>
<evidence type="ECO:0000256" key="1">
    <source>
        <dbReference type="ARBA" id="ARBA00004167"/>
    </source>
</evidence>
<evidence type="ECO:0000256" key="2">
    <source>
        <dbReference type="ARBA" id="ARBA00022676"/>
    </source>
</evidence>
<keyword evidence="2" id="KW-0328">Glycosyltransferase</keyword>
<evidence type="ECO:0000256" key="3">
    <source>
        <dbReference type="ARBA" id="ARBA00022679"/>
    </source>
</evidence>
<evidence type="ECO:0000256" key="8">
    <source>
        <dbReference type="SAM" id="SignalP"/>
    </source>
</evidence>
<dbReference type="EMBL" id="JACAZE010000002">
    <property type="protein sequence ID" value="KAF7320879.1"/>
    <property type="molecule type" value="Genomic_DNA"/>
</dbReference>
<keyword evidence="6" id="KW-0472">Membrane</keyword>
<evidence type="ECO:0000256" key="5">
    <source>
        <dbReference type="ARBA" id="ARBA00022989"/>
    </source>
</evidence>
<keyword evidence="7" id="KW-0325">Glycoprotein</keyword>
<dbReference type="GO" id="GO:0016020">
    <property type="term" value="C:membrane"/>
    <property type="evidence" value="ECO:0007669"/>
    <property type="project" value="UniProtKB-SubCell"/>
</dbReference>
<dbReference type="GO" id="GO:0035269">
    <property type="term" value="P:protein O-linked glycosylation via mannose"/>
    <property type="evidence" value="ECO:0007669"/>
    <property type="project" value="TreeGrafter"/>
</dbReference>
<comment type="caution">
    <text evidence="10">The sequence shown here is derived from an EMBL/GenBank/DDBJ whole genome shotgun (WGS) entry which is preliminary data.</text>
</comment>
<dbReference type="PANTHER" id="PTHR20961">
    <property type="entry name" value="GLYCOSYLTRANSFERASE"/>
    <property type="match status" value="1"/>
</dbReference>
<evidence type="ECO:0000259" key="9">
    <source>
        <dbReference type="Pfam" id="PF04577"/>
    </source>
</evidence>
<sequence>MGLSPPTAREILLLCFLLVGTTFLFLPNEPRYMPTRMPSEHAGHKHTTTRDVRQPYQTRLTWGRSRVPQTKIIAHAPGWTILDRLYIYRGVLLIVSDAPQKVPALEAMYSKGVDIELGEEAELSRLPDEDDIRVISTAEAKALFGNGAHLVDGLTFLVNDPPQYIRHYYHGVAELIFGLWRAYSSLDPTIPASGNTTLPAPNRLWFNRLDAFRWRDLNSEMNPWVMRAAFPGLTMEFLDDWDDRGEMDVPFVLERVLLADRSAAMPGLNYQRFQRTAATAFGLPGSAYWWSTIRNNVVKFAGLGADEGWGTMGQPVITYVSRQSWGRRMLIPADHDRLVMELRKIEQVYGYELHVVEAEKMSRLEQIQLAARTTILMGVHGNGLTNLLWMWPTRRATVIEFFYPGGFAHDYEWTARALGLTHYGFWGSEFFTSPNIPTPSYPEGFQGNSIPLDGAAVARLCVQRLELEEDVDEG</sequence>
<dbReference type="AlphaFoldDB" id="A0A8H6WJH0"/>
<proteinExistence type="predicted"/>
<dbReference type="OrthoDB" id="529273at2759"/>
<evidence type="ECO:0000256" key="7">
    <source>
        <dbReference type="ARBA" id="ARBA00023180"/>
    </source>
</evidence>
<comment type="subcellular location">
    <subcellularLocation>
        <location evidence="1">Membrane</location>
        <topology evidence="1">Single-pass membrane protein</topology>
    </subcellularLocation>
</comment>
<keyword evidence="8" id="KW-0732">Signal</keyword>
<dbReference type="Pfam" id="PF04577">
    <property type="entry name" value="Glyco_transf_61"/>
    <property type="match status" value="1"/>
</dbReference>
<gene>
    <name evidence="10" type="ORF">HMN09_00174500</name>
</gene>
<evidence type="ECO:0000313" key="11">
    <source>
        <dbReference type="Proteomes" id="UP000613580"/>
    </source>
</evidence>
<keyword evidence="4" id="KW-0812">Transmembrane</keyword>
<dbReference type="Proteomes" id="UP000613580">
    <property type="component" value="Unassembled WGS sequence"/>
</dbReference>
<protein>
    <recommendedName>
        <fullName evidence="9">Glycosyltransferase 61 catalytic domain-containing protein</fullName>
    </recommendedName>
</protein>
<dbReference type="PANTHER" id="PTHR20961:SF38">
    <property type="entry name" value="PROTEIN O-LINKED-MANNOSE BETA-1,4-N-ACETYLGLUCOSAMINYLTRANSFERASE 2"/>
    <property type="match status" value="1"/>
</dbReference>
<keyword evidence="5" id="KW-1133">Transmembrane helix</keyword>
<keyword evidence="11" id="KW-1185">Reference proteome</keyword>
<dbReference type="GO" id="GO:0005783">
    <property type="term" value="C:endoplasmic reticulum"/>
    <property type="evidence" value="ECO:0007669"/>
    <property type="project" value="TreeGrafter"/>
</dbReference>
<dbReference type="InterPro" id="IPR049625">
    <property type="entry name" value="Glyco_transf_61_cat"/>
</dbReference>
<feature type="signal peptide" evidence="8">
    <location>
        <begin position="1"/>
        <end position="24"/>
    </location>
</feature>
<dbReference type="GO" id="GO:0097363">
    <property type="term" value="F:protein O-acetylglucosaminyltransferase activity"/>
    <property type="evidence" value="ECO:0007669"/>
    <property type="project" value="TreeGrafter"/>
</dbReference>
<reference evidence="10" key="1">
    <citation type="submission" date="2020-05" db="EMBL/GenBank/DDBJ databases">
        <title>Mycena genomes resolve the evolution of fungal bioluminescence.</title>
        <authorList>
            <person name="Tsai I.J."/>
        </authorList>
    </citation>
    <scope>NUCLEOTIDE SEQUENCE</scope>
    <source>
        <strain evidence="10">110903Hualien_Pintung</strain>
    </source>
</reference>